<evidence type="ECO:0000256" key="3">
    <source>
        <dbReference type="ARBA" id="ARBA00022723"/>
    </source>
</evidence>
<keyword evidence="3" id="KW-0479">Metal-binding</keyword>
<dbReference type="OrthoDB" id="10257314at2759"/>
<evidence type="ECO:0000256" key="5">
    <source>
        <dbReference type="ARBA" id="ARBA00023002"/>
    </source>
</evidence>
<dbReference type="Proteomes" id="UP000308768">
    <property type="component" value="Unassembled WGS sequence"/>
</dbReference>
<sequence>MAPYLQEQSFYQTPTDETYQLATPNKSHSAPSLPAVSYEPGRTIVESHVHYEYEELRPTFPDVHWEPLIEVATSDRGIDGDPKFRNLLAEASDVFDYTPKIGTEIHGINLARLTDPQKNDLARLIATRGVVFFRGQTDFDIDTQRELGQYFGTLHRHATTSVPRRPGLEDVHVVYTDENSRDMRAGFTPTFLWHSDVTYEIQPPSYTSLKLLSGPPRGGGGDTLWASQYAAYDAMSPNMQKYLEGLTALHSANMQAEGSRALGRPVRRDPVITEHPLIRTHPVTGWKSLFFNPGFVTKIVGIPKTEGDAIIGYLNEIIATTQELHVRFQWGKNDVAFWDNRICNHSASYGFAPHRRHAVRVACHGERPVFDPSGASQEEELNARYNLPKVNKDGSGQSNYND</sequence>
<dbReference type="GO" id="GO:0016706">
    <property type="term" value="F:2-oxoglutarate-dependent dioxygenase activity"/>
    <property type="evidence" value="ECO:0007669"/>
    <property type="project" value="TreeGrafter"/>
</dbReference>
<dbReference type="GO" id="GO:0005737">
    <property type="term" value="C:cytoplasm"/>
    <property type="evidence" value="ECO:0007669"/>
    <property type="project" value="TreeGrafter"/>
</dbReference>
<evidence type="ECO:0000313" key="8">
    <source>
        <dbReference type="EMBL" id="TKA61812.1"/>
    </source>
</evidence>
<evidence type="ECO:0000256" key="6">
    <source>
        <dbReference type="ARBA" id="ARBA00023004"/>
    </source>
</evidence>
<dbReference type="EMBL" id="NAJN01001676">
    <property type="protein sequence ID" value="TKA61812.1"/>
    <property type="molecule type" value="Genomic_DNA"/>
</dbReference>
<feature type="domain" description="TauD/TfdA-like" evidence="7">
    <location>
        <begin position="94"/>
        <end position="361"/>
    </location>
</feature>
<dbReference type="Pfam" id="PF02668">
    <property type="entry name" value="TauD"/>
    <property type="match status" value="1"/>
</dbReference>
<comment type="caution">
    <text evidence="8">The sequence shown here is derived from an EMBL/GenBank/DDBJ whole genome shotgun (WGS) entry which is preliminary data.</text>
</comment>
<evidence type="ECO:0000313" key="9">
    <source>
        <dbReference type="Proteomes" id="UP000308768"/>
    </source>
</evidence>
<dbReference type="PANTHER" id="PTHR30468">
    <property type="entry name" value="ALPHA-KETOGLUTARATE-DEPENDENT SULFONATE DIOXYGENASE"/>
    <property type="match status" value="1"/>
</dbReference>
<dbReference type="AlphaFoldDB" id="A0A4U0WG33"/>
<keyword evidence="4" id="KW-0223">Dioxygenase</keyword>
<organism evidence="8 9">
    <name type="scientific">Cryomyces minteri</name>
    <dbReference type="NCBI Taxonomy" id="331657"/>
    <lineage>
        <taxon>Eukaryota</taxon>
        <taxon>Fungi</taxon>
        <taxon>Dikarya</taxon>
        <taxon>Ascomycota</taxon>
        <taxon>Pezizomycotina</taxon>
        <taxon>Dothideomycetes</taxon>
        <taxon>Dothideomycetes incertae sedis</taxon>
        <taxon>Cryomyces</taxon>
    </lineage>
</organism>
<dbReference type="InterPro" id="IPR003819">
    <property type="entry name" value="TauD/TfdA-like"/>
</dbReference>
<accession>A0A4U0WG33</accession>
<dbReference type="FunFam" id="3.60.130.10:FF:000003">
    <property type="entry name" value="Alpha-ketoglutarate-dependent taurine dioxygenase"/>
    <property type="match status" value="1"/>
</dbReference>
<dbReference type="Gene3D" id="3.60.130.10">
    <property type="entry name" value="Clavaminate synthase-like"/>
    <property type="match status" value="1"/>
</dbReference>
<evidence type="ECO:0000256" key="2">
    <source>
        <dbReference type="ARBA" id="ARBA00005896"/>
    </source>
</evidence>
<evidence type="ECO:0000256" key="1">
    <source>
        <dbReference type="ARBA" id="ARBA00001954"/>
    </source>
</evidence>
<dbReference type="InterPro" id="IPR042098">
    <property type="entry name" value="TauD-like_sf"/>
</dbReference>
<dbReference type="InterPro" id="IPR051323">
    <property type="entry name" value="AtsK-like"/>
</dbReference>
<keyword evidence="6" id="KW-0408">Iron</keyword>
<gene>
    <name evidence="8" type="ORF">B0A49_12275</name>
</gene>
<proteinExistence type="inferred from homology"/>
<comment type="cofactor">
    <cofactor evidence="1">
        <name>Fe(2+)</name>
        <dbReference type="ChEBI" id="CHEBI:29033"/>
    </cofactor>
</comment>
<reference evidence="8 9" key="1">
    <citation type="submission" date="2017-03" db="EMBL/GenBank/DDBJ databases">
        <title>Genomes of endolithic fungi from Antarctica.</title>
        <authorList>
            <person name="Coleine C."/>
            <person name="Masonjones S."/>
            <person name="Stajich J.E."/>
        </authorList>
    </citation>
    <scope>NUCLEOTIDE SEQUENCE [LARGE SCALE GENOMIC DNA]</scope>
    <source>
        <strain evidence="8 9">CCFEE 5187</strain>
    </source>
</reference>
<evidence type="ECO:0000256" key="4">
    <source>
        <dbReference type="ARBA" id="ARBA00022964"/>
    </source>
</evidence>
<dbReference type="STRING" id="331657.A0A4U0WG33"/>
<protein>
    <recommendedName>
        <fullName evidence="7">TauD/TfdA-like domain-containing protein</fullName>
    </recommendedName>
</protein>
<dbReference type="SUPFAM" id="SSF51197">
    <property type="entry name" value="Clavaminate synthase-like"/>
    <property type="match status" value="1"/>
</dbReference>
<evidence type="ECO:0000259" key="7">
    <source>
        <dbReference type="Pfam" id="PF02668"/>
    </source>
</evidence>
<keyword evidence="5" id="KW-0560">Oxidoreductase</keyword>
<keyword evidence="9" id="KW-1185">Reference proteome</keyword>
<comment type="similarity">
    <text evidence="2">Belongs to the TfdA dioxygenase family.</text>
</comment>
<dbReference type="GO" id="GO:0046872">
    <property type="term" value="F:metal ion binding"/>
    <property type="evidence" value="ECO:0007669"/>
    <property type="project" value="UniProtKB-KW"/>
</dbReference>
<dbReference type="PANTHER" id="PTHR30468:SF31">
    <property type="entry name" value="ALPHA-KETOGLUTARATE-DEPENDENT SULFONATE DIOXYGENASE-RELATED"/>
    <property type="match status" value="1"/>
</dbReference>
<name>A0A4U0WG33_9PEZI</name>